<gene>
    <name evidence="1" type="ORF">EPI10_022511</name>
</gene>
<name>A0A5B6VSS9_9ROSI</name>
<protein>
    <submittedName>
        <fullName evidence="1">Uncharacterized protein</fullName>
    </submittedName>
</protein>
<dbReference type="EMBL" id="SMMG02000005">
    <property type="protein sequence ID" value="KAA3471997.1"/>
    <property type="molecule type" value="Genomic_DNA"/>
</dbReference>
<reference evidence="2" key="1">
    <citation type="journal article" date="2019" name="Plant Biotechnol. J.">
        <title>Genome sequencing of the Australian wild diploid species Gossypium australe highlights disease resistance and delayed gland morphogenesis.</title>
        <authorList>
            <person name="Cai Y."/>
            <person name="Cai X."/>
            <person name="Wang Q."/>
            <person name="Wang P."/>
            <person name="Zhang Y."/>
            <person name="Cai C."/>
            <person name="Xu Y."/>
            <person name="Wang K."/>
            <person name="Zhou Z."/>
            <person name="Wang C."/>
            <person name="Geng S."/>
            <person name="Li B."/>
            <person name="Dong Q."/>
            <person name="Hou Y."/>
            <person name="Wang H."/>
            <person name="Ai P."/>
            <person name="Liu Z."/>
            <person name="Yi F."/>
            <person name="Sun M."/>
            <person name="An G."/>
            <person name="Cheng J."/>
            <person name="Zhang Y."/>
            <person name="Shi Q."/>
            <person name="Xie Y."/>
            <person name="Shi X."/>
            <person name="Chang Y."/>
            <person name="Huang F."/>
            <person name="Chen Y."/>
            <person name="Hong S."/>
            <person name="Mi L."/>
            <person name="Sun Q."/>
            <person name="Zhang L."/>
            <person name="Zhou B."/>
            <person name="Peng R."/>
            <person name="Zhang X."/>
            <person name="Liu F."/>
        </authorList>
    </citation>
    <scope>NUCLEOTIDE SEQUENCE [LARGE SCALE GENOMIC DNA]</scope>
    <source>
        <strain evidence="2">cv. PA1801</strain>
    </source>
</reference>
<proteinExistence type="predicted"/>
<accession>A0A5B6VSS9</accession>
<evidence type="ECO:0000313" key="2">
    <source>
        <dbReference type="Proteomes" id="UP000325315"/>
    </source>
</evidence>
<keyword evidence="2" id="KW-1185">Reference proteome</keyword>
<evidence type="ECO:0000313" key="1">
    <source>
        <dbReference type="EMBL" id="KAA3471997.1"/>
    </source>
</evidence>
<dbReference type="AlphaFoldDB" id="A0A5B6VSS9"/>
<dbReference type="Proteomes" id="UP000325315">
    <property type="component" value="Unassembled WGS sequence"/>
</dbReference>
<organism evidence="1 2">
    <name type="scientific">Gossypium australe</name>
    <dbReference type="NCBI Taxonomy" id="47621"/>
    <lineage>
        <taxon>Eukaryota</taxon>
        <taxon>Viridiplantae</taxon>
        <taxon>Streptophyta</taxon>
        <taxon>Embryophyta</taxon>
        <taxon>Tracheophyta</taxon>
        <taxon>Spermatophyta</taxon>
        <taxon>Magnoliopsida</taxon>
        <taxon>eudicotyledons</taxon>
        <taxon>Gunneridae</taxon>
        <taxon>Pentapetalae</taxon>
        <taxon>rosids</taxon>
        <taxon>malvids</taxon>
        <taxon>Malvales</taxon>
        <taxon>Malvaceae</taxon>
        <taxon>Malvoideae</taxon>
        <taxon>Gossypium</taxon>
    </lineage>
</organism>
<sequence length="148" mass="17029">MHETTPFRACFSAQIQQETKKEEISCLLGVKSSTNFERHLGLPNVVNRRKKKSFEDLKERVGVLGYYPKGERRSLSNQYSRQYQAMLYLALFYQILYVGSSKTFLLDSNGKKDMGKVVYIGVSGSIYVVLKKKAKWGLEAWLNLISIF</sequence>
<comment type="caution">
    <text evidence="1">The sequence shown here is derived from an EMBL/GenBank/DDBJ whole genome shotgun (WGS) entry which is preliminary data.</text>
</comment>